<proteinExistence type="predicted"/>
<evidence type="ECO:0000313" key="4">
    <source>
        <dbReference type="EMBL" id="CAI8051569.1"/>
    </source>
</evidence>
<dbReference type="EMBL" id="CASHTH010003949">
    <property type="protein sequence ID" value="CAI8051570.1"/>
    <property type="molecule type" value="Genomic_DNA"/>
</dbReference>
<evidence type="ECO:0000256" key="1">
    <source>
        <dbReference type="ARBA" id="ARBA00022737"/>
    </source>
</evidence>
<dbReference type="PANTHER" id="PTHR24198:SF165">
    <property type="entry name" value="ANKYRIN REPEAT-CONTAINING PROTEIN-RELATED"/>
    <property type="match status" value="1"/>
</dbReference>
<dbReference type="InterPro" id="IPR036770">
    <property type="entry name" value="Ankyrin_rpt-contain_sf"/>
</dbReference>
<name>A0AA35TP36_GEOBA</name>
<keyword evidence="2 3" id="KW-0040">ANK repeat</keyword>
<evidence type="ECO:0000256" key="3">
    <source>
        <dbReference type="PROSITE-ProRule" id="PRU00023"/>
    </source>
</evidence>
<dbReference type="Pfam" id="PF12796">
    <property type="entry name" value="Ank_2"/>
    <property type="match status" value="1"/>
</dbReference>
<reference evidence="4" key="1">
    <citation type="submission" date="2023-03" db="EMBL/GenBank/DDBJ databases">
        <authorList>
            <person name="Steffen K."/>
            <person name="Cardenas P."/>
        </authorList>
    </citation>
    <scope>NUCLEOTIDE SEQUENCE</scope>
</reference>
<dbReference type="Proteomes" id="UP001174909">
    <property type="component" value="Unassembled WGS sequence"/>
</dbReference>
<feature type="repeat" description="ANK" evidence="3">
    <location>
        <begin position="34"/>
        <end position="66"/>
    </location>
</feature>
<dbReference type="PROSITE" id="PS50088">
    <property type="entry name" value="ANK_REPEAT"/>
    <property type="match status" value="2"/>
</dbReference>
<keyword evidence="1" id="KW-0677">Repeat</keyword>
<dbReference type="EMBL" id="CASHTH010003949">
    <property type="protein sequence ID" value="CAI8051569.1"/>
    <property type="molecule type" value="Genomic_DNA"/>
</dbReference>
<evidence type="ECO:0000256" key="2">
    <source>
        <dbReference type="ARBA" id="ARBA00023043"/>
    </source>
</evidence>
<accession>A0AA35TP36</accession>
<keyword evidence="5" id="KW-1185">Reference proteome</keyword>
<dbReference type="SUPFAM" id="SSF48403">
    <property type="entry name" value="Ankyrin repeat"/>
    <property type="match status" value="1"/>
</dbReference>
<sequence length="118" mass="13050">MDRPHFMELHLKVMWQIVRLLLEKRADVSICDKNGCSPVYGASQNGHTDVVDLLVQAGADIHLATTEYGSVPLGIAAAKGHTETVQRLLELGANPNHQNKVITDCHIIIVDYTHTTRL</sequence>
<dbReference type="SMART" id="SM00248">
    <property type="entry name" value="ANK"/>
    <property type="match status" value="2"/>
</dbReference>
<evidence type="ECO:0000313" key="5">
    <source>
        <dbReference type="Proteomes" id="UP001174909"/>
    </source>
</evidence>
<dbReference type="PANTHER" id="PTHR24198">
    <property type="entry name" value="ANKYRIN REPEAT AND PROTEIN KINASE DOMAIN-CONTAINING PROTEIN"/>
    <property type="match status" value="1"/>
</dbReference>
<feature type="repeat" description="ANK" evidence="3">
    <location>
        <begin position="68"/>
        <end position="100"/>
    </location>
</feature>
<dbReference type="Gene3D" id="1.25.40.20">
    <property type="entry name" value="Ankyrin repeat-containing domain"/>
    <property type="match status" value="1"/>
</dbReference>
<dbReference type="InterPro" id="IPR002110">
    <property type="entry name" value="Ankyrin_rpt"/>
</dbReference>
<gene>
    <name evidence="4" type="ORF">GBAR_LOCUS28233</name>
</gene>
<protein>
    <submittedName>
        <fullName evidence="4">Protein TANC2</fullName>
    </submittedName>
</protein>
<dbReference type="AlphaFoldDB" id="A0AA35TP36"/>
<organism evidence="4 5">
    <name type="scientific">Geodia barretti</name>
    <name type="common">Barrett's horny sponge</name>
    <dbReference type="NCBI Taxonomy" id="519541"/>
    <lineage>
        <taxon>Eukaryota</taxon>
        <taxon>Metazoa</taxon>
        <taxon>Porifera</taxon>
        <taxon>Demospongiae</taxon>
        <taxon>Heteroscleromorpha</taxon>
        <taxon>Tetractinellida</taxon>
        <taxon>Astrophorina</taxon>
        <taxon>Geodiidae</taxon>
        <taxon>Geodia</taxon>
    </lineage>
</organism>
<dbReference type="PROSITE" id="PS50297">
    <property type="entry name" value="ANK_REP_REGION"/>
    <property type="match status" value="2"/>
</dbReference>
<comment type="caution">
    <text evidence="4">The sequence shown here is derived from an EMBL/GenBank/DDBJ whole genome shotgun (WGS) entry which is preliminary data.</text>
</comment>